<keyword evidence="5" id="KW-0472">Membrane</keyword>
<evidence type="ECO:0000313" key="9">
    <source>
        <dbReference type="Proteomes" id="UP000195514"/>
    </source>
</evidence>
<dbReference type="GO" id="GO:0006465">
    <property type="term" value="P:signal peptide processing"/>
    <property type="evidence" value="ECO:0007669"/>
    <property type="project" value="UniProtKB-UniRule"/>
</dbReference>
<proteinExistence type="predicted"/>
<name>A0A1Y6K3B9_9CHLR</name>
<dbReference type="InterPro" id="IPR015927">
    <property type="entry name" value="Peptidase_S24_S26A/B/C"/>
</dbReference>
<keyword evidence="9" id="KW-1185">Reference proteome</keyword>
<dbReference type="Proteomes" id="UP000195514">
    <property type="component" value="Chromosome I"/>
</dbReference>
<keyword evidence="2" id="KW-0645">Protease</keyword>
<evidence type="ECO:0000259" key="7">
    <source>
        <dbReference type="Pfam" id="PF00717"/>
    </source>
</evidence>
<keyword evidence="2" id="KW-0378">Hydrolase</keyword>
<dbReference type="NCBIfam" id="TIGR02228">
    <property type="entry name" value="sigpep_I_arch"/>
    <property type="match status" value="1"/>
</dbReference>
<dbReference type="GO" id="GO:0016020">
    <property type="term" value="C:membrane"/>
    <property type="evidence" value="ECO:0007669"/>
    <property type="project" value="UniProtKB-SubCell"/>
</dbReference>
<keyword evidence="4" id="KW-1133">Transmembrane helix</keyword>
<dbReference type="KEGG" id="abat:CFX1CAM_1096"/>
<dbReference type="InterPro" id="IPR001733">
    <property type="entry name" value="Peptidase_S26B"/>
</dbReference>
<evidence type="ECO:0000256" key="6">
    <source>
        <dbReference type="NCBIfam" id="TIGR02228"/>
    </source>
</evidence>
<dbReference type="EC" id="3.4.21.89" evidence="6"/>
<feature type="domain" description="Peptidase S24/S26A/S26B/S26C" evidence="7">
    <location>
        <begin position="26"/>
        <end position="86"/>
    </location>
</feature>
<dbReference type="SUPFAM" id="SSF51306">
    <property type="entry name" value="LexA/Signal peptidase"/>
    <property type="match status" value="1"/>
</dbReference>
<evidence type="ECO:0000256" key="1">
    <source>
        <dbReference type="ARBA" id="ARBA00004370"/>
    </source>
</evidence>
<dbReference type="CDD" id="cd06462">
    <property type="entry name" value="Peptidase_S24_S26"/>
    <property type="match status" value="1"/>
</dbReference>
<evidence type="ECO:0000313" key="8">
    <source>
        <dbReference type="EMBL" id="SMX54161.1"/>
    </source>
</evidence>
<dbReference type="AlphaFoldDB" id="A0A1Y6K3B9"/>
<comment type="subcellular location">
    <subcellularLocation>
        <location evidence="1">Membrane</location>
    </subcellularLocation>
</comment>
<gene>
    <name evidence="8" type="ORF">CFX1CAM_1096</name>
</gene>
<dbReference type="GO" id="GO:0004252">
    <property type="term" value="F:serine-type endopeptidase activity"/>
    <property type="evidence" value="ECO:0007669"/>
    <property type="project" value="UniProtKB-UniRule"/>
</dbReference>
<sequence>MNIVITEKNLSCDTQAFSAIAIDLLDAGRTLRFTAKGGSMDPLIRDGDTLFLAPADPSRIKFGDVVFFVNGGGKPLIHRVIKTQKRGKDRWLLIRGDRANNVDGYFPPSEIFGRVIAVERVGQQIRADQPVYKFLGRLAAWRSRVFSASPRLFSLIYQLIKRIPSFKHYLS</sequence>
<evidence type="ECO:0000256" key="5">
    <source>
        <dbReference type="ARBA" id="ARBA00023136"/>
    </source>
</evidence>
<organism evidence="8 9">
    <name type="scientific">Candidatus Brevifilum fermentans</name>
    <dbReference type="NCBI Taxonomy" id="1986204"/>
    <lineage>
        <taxon>Bacteria</taxon>
        <taxon>Bacillati</taxon>
        <taxon>Chloroflexota</taxon>
        <taxon>Anaerolineae</taxon>
        <taxon>Anaerolineales</taxon>
        <taxon>Anaerolineaceae</taxon>
        <taxon>Candidatus Brevifilum</taxon>
    </lineage>
</organism>
<dbReference type="EMBL" id="LT859958">
    <property type="protein sequence ID" value="SMX54161.1"/>
    <property type="molecule type" value="Genomic_DNA"/>
</dbReference>
<dbReference type="Gene3D" id="2.10.109.10">
    <property type="entry name" value="Umud Fragment, subunit A"/>
    <property type="match status" value="1"/>
</dbReference>
<evidence type="ECO:0000256" key="3">
    <source>
        <dbReference type="ARBA" id="ARBA00022692"/>
    </source>
</evidence>
<keyword evidence="3" id="KW-0812">Transmembrane</keyword>
<dbReference type="InterPro" id="IPR036286">
    <property type="entry name" value="LexA/Signal_pep-like_sf"/>
</dbReference>
<reference evidence="9" key="1">
    <citation type="submission" date="2017-05" db="EMBL/GenBank/DDBJ databases">
        <authorList>
            <person name="Kirkegaard R."/>
            <person name="Mcilroy J S."/>
        </authorList>
    </citation>
    <scope>NUCLEOTIDE SEQUENCE [LARGE SCALE GENOMIC DNA]</scope>
</reference>
<evidence type="ECO:0000256" key="2">
    <source>
        <dbReference type="ARBA" id="ARBA00022670"/>
    </source>
</evidence>
<protein>
    <recommendedName>
        <fullName evidence="6">Signal peptidase I</fullName>
        <ecNumber evidence="6">3.4.21.89</ecNumber>
    </recommendedName>
</protein>
<dbReference type="Pfam" id="PF00717">
    <property type="entry name" value="Peptidase_S24"/>
    <property type="match status" value="1"/>
</dbReference>
<dbReference type="GO" id="GO:0009003">
    <property type="term" value="F:signal peptidase activity"/>
    <property type="evidence" value="ECO:0007669"/>
    <property type="project" value="UniProtKB-EC"/>
</dbReference>
<evidence type="ECO:0000256" key="4">
    <source>
        <dbReference type="ARBA" id="ARBA00022989"/>
    </source>
</evidence>
<accession>A0A1Y6K3B9</accession>
<dbReference type="OrthoDB" id="1467636at2"/>